<keyword evidence="1" id="KW-0812">Transmembrane</keyword>
<organism evidence="2 3">
    <name type="scientific">Echinicola vietnamensis (strain DSM 17526 / LMG 23754 / KMM 6221)</name>
    <dbReference type="NCBI Taxonomy" id="926556"/>
    <lineage>
        <taxon>Bacteria</taxon>
        <taxon>Pseudomonadati</taxon>
        <taxon>Bacteroidota</taxon>
        <taxon>Cytophagia</taxon>
        <taxon>Cytophagales</taxon>
        <taxon>Cyclobacteriaceae</taxon>
        <taxon>Echinicola</taxon>
    </lineage>
</organism>
<feature type="transmembrane region" description="Helical" evidence="1">
    <location>
        <begin position="20"/>
        <end position="46"/>
    </location>
</feature>
<accession>L0FTP4</accession>
<reference evidence="3" key="1">
    <citation type="submission" date="2012-02" db="EMBL/GenBank/DDBJ databases">
        <title>The complete genome of Echinicola vietnamensis DSM 17526.</title>
        <authorList>
            <person name="Lucas S."/>
            <person name="Copeland A."/>
            <person name="Lapidus A."/>
            <person name="Glavina del Rio T."/>
            <person name="Dalin E."/>
            <person name="Tice H."/>
            <person name="Bruce D."/>
            <person name="Goodwin L."/>
            <person name="Pitluck S."/>
            <person name="Peters L."/>
            <person name="Ovchinnikova G."/>
            <person name="Teshima H."/>
            <person name="Kyrpides N."/>
            <person name="Mavromatis K."/>
            <person name="Ivanova N."/>
            <person name="Brettin T."/>
            <person name="Detter J.C."/>
            <person name="Han C."/>
            <person name="Larimer F."/>
            <person name="Land M."/>
            <person name="Hauser L."/>
            <person name="Markowitz V."/>
            <person name="Cheng J.-F."/>
            <person name="Hugenholtz P."/>
            <person name="Woyke T."/>
            <person name="Wu D."/>
            <person name="Brambilla E."/>
            <person name="Klenk H.-P."/>
            <person name="Eisen J.A."/>
        </authorList>
    </citation>
    <scope>NUCLEOTIDE SEQUENCE [LARGE SCALE GENOMIC DNA]</scope>
    <source>
        <strain evidence="3">DSM 17526 / LMG 23754 / KMM 6221</strain>
    </source>
</reference>
<dbReference type="STRING" id="926556.Echvi_0378"/>
<sequence>MFKQLPYFLDGTGFGLIEGFGVVLPLLPSLLGGGVAGFGFCLAIIISI</sequence>
<keyword evidence="3" id="KW-1185">Reference proteome</keyword>
<dbReference type="EMBL" id="CP003346">
    <property type="protein sequence ID" value="AGA76667.1"/>
    <property type="molecule type" value="Genomic_DNA"/>
</dbReference>
<keyword evidence="1" id="KW-1133">Transmembrane helix</keyword>
<evidence type="ECO:0000256" key="1">
    <source>
        <dbReference type="SAM" id="Phobius"/>
    </source>
</evidence>
<evidence type="ECO:0000313" key="2">
    <source>
        <dbReference type="EMBL" id="AGA76667.1"/>
    </source>
</evidence>
<gene>
    <name evidence="2" type="ordered locus">Echvi_0378</name>
</gene>
<proteinExistence type="predicted"/>
<dbReference type="KEGG" id="evi:Echvi_0378"/>
<dbReference type="HOGENOM" id="CLU_3152169_0_0_10"/>
<protein>
    <submittedName>
        <fullName evidence="2">Uncharacterized protein</fullName>
    </submittedName>
</protein>
<evidence type="ECO:0000313" key="3">
    <source>
        <dbReference type="Proteomes" id="UP000010796"/>
    </source>
</evidence>
<dbReference type="AlphaFoldDB" id="L0FTP4"/>
<keyword evidence="1" id="KW-0472">Membrane</keyword>
<name>L0FTP4_ECHVK</name>
<dbReference type="Proteomes" id="UP000010796">
    <property type="component" value="Chromosome"/>
</dbReference>